<evidence type="ECO:0000256" key="4">
    <source>
        <dbReference type="ARBA" id="ARBA00022989"/>
    </source>
</evidence>
<dbReference type="GO" id="GO:0032472">
    <property type="term" value="P:Golgi calcium ion transport"/>
    <property type="evidence" value="ECO:0007669"/>
    <property type="project" value="TreeGrafter"/>
</dbReference>
<proteinExistence type="evidence at transcript level"/>
<dbReference type="EMBL" id="JI173105">
    <property type="protein sequence ID" value="ADY46090.1"/>
    <property type="molecule type" value="mRNA"/>
</dbReference>
<reference evidence="7" key="1">
    <citation type="journal article" date="2011" name="Genome Res.">
        <title>Deep small RNA sequencing from the nematode Ascaris reveals conservation, functional diversification, and novel developmental profiles.</title>
        <authorList>
            <person name="Wang J."/>
            <person name="Czech B."/>
            <person name="Crunk A."/>
            <person name="Wallace A."/>
            <person name="Mitreva M."/>
            <person name="Hannon G.J."/>
            <person name="Davis R.E."/>
        </authorList>
    </citation>
    <scope>NUCLEOTIDE SEQUENCE</scope>
</reference>
<dbReference type="PANTHER" id="PTHR12608:SF1">
    <property type="entry name" value="TRANSMEMBRANE PROTEIN 165"/>
    <property type="match status" value="1"/>
</dbReference>
<dbReference type="PANTHER" id="PTHR12608">
    <property type="entry name" value="TRANSMEMBRANE PROTEIN HTP-1 RELATED"/>
    <property type="match status" value="1"/>
</dbReference>
<dbReference type="GO" id="GO:0015085">
    <property type="term" value="F:calcium ion transmembrane transporter activity"/>
    <property type="evidence" value="ECO:0007669"/>
    <property type="project" value="TreeGrafter"/>
</dbReference>
<evidence type="ECO:0000256" key="5">
    <source>
        <dbReference type="ARBA" id="ARBA00023136"/>
    </source>
</evidence>
<dbReference type="InterPro" id="IPR001727">
    <property type="entry name" value="GDT1-like"/>
</dbReference>
<feature type="transmembrane region" description="Helical" evidence="6">
    <location>
        <begin position="9"/>
        <end position="29"/>
    </location>
</feature>
<feature type="transmembrane region" description="Helical" evidence="6">
    <location>
        <begin position="220"/>
        <end position="238"/>
    </location>
</feature>
<sequence length="313" mass="34524">MGLIIGRCALLFISIVFYIFCGAFCISHYQSIKSERNRSSEEELKSVERAQHQLDLPVVLKEGEDLSSIVDETVAKARKNETADVSFYHAILASFSVIIVSELGDKTWFIAAIMAMRHSRLTVFFGAMTALTLMTALSAGLGWATQVIPRSLTFYISTALFALFGLKMLHEGYHMSPNDGQDEYEEAHAEVHKKQLLRDTERVSEMESGSTPRNENSTYAIVRFVSTLFLEAFTLTFLAEWGDRSQLTTIILAARENVYGVVLGGIAGHALCTGIAVIGGKLVATQISVRTVTLIGGVVFIMFALSAFFIRPE</sequence>
<comment type="subcellular location">
    <subcellularLocation>
        <location evidence="1 6">Membrane</location>
        <topology evidence="1 6">Multi-pass membrane protein</topology>
    </subcellularLocation>
</comment>
<dbReference type="GO" id="GO:0032468">
    <property type="term" value="P:Golgi calcium ion homeostasis"/>
    <property type="evidence" value="ECO:0007669"/>
    <property type="project" value="TreeGrafter"/>
</dbReference>
<feature type="transmembrane region" description="Helical" evidence="6">
    <location>
        <begin position="121"/>
        <end position="141"/>
    </location>
</feature>
<keyword evidence="4 6" id="KW-1133">Transmembrane helix</keyword>
<protein>
    <recommendedName>
        <fullName evidence="6">GDT1 family protein</fullName>
    </recommendedName>
</protein>
<dbReference type="AlphaFoldDB" id="F1L157"/>
<keyword evidence="3 6" id="KW-0812">Transmembrane</keyword>
<feature type="transmembrane region" description="Helical" evidence="6">
    <location>
        <begin position="291"/>
        <end position="310"/>
    </location>
</feature>
<accession>F1L157</accession>
<comment type="similarity">
    <text evidence="2 6">Belongs to the GDT1 family.</text>
</comment>
<evidence type="ECO:0000256" key="2">
    <source>
        <dbReference type="ARBA" id="ARBA00009190"/>
    </source>
</evidence>
<dbReference type="GO" id="GO:0016020">
    <property type="term" value="C:membrane"/>
    <property type="evidence" value="ECO:0007669"/>
    <property type="project" value="UniProtKB-SubCell"/>
</dbReference>
<feature type="transmembrane region" description="Helical" evidence="6">
    <location>
        <begin position="147"/>
        <end position="166"/>
    </location>
</feature>
<feature type="transmembrane region" description="Helical" evidence="6">
    <location>
        <begin position="258"/>
        <end position="279"/>
    </location>
</feature>
<evidence type="ECO:0000256" key="3">
    <source>
        <dbReference type="ARBA" id="ARBA00022692"/>
    </source>
</evidence>
<dbReference type="EMBL" id="JI169408">
    <property type="protein sequence ID" value="ADY43861.1"/>
    <property type="molecule type" value="mRNA"/>
</dbReference>
<evidence type="ECO:0000313" key="7">
    <source>
        <dbReference type="EMBL" id="ADY43861.1"/>
    </source>
</evidence>
<keyword evidence="5 6" id="KW-0472">Membrane</keyword>
<evidence type="ECO:0000256" key="1">
    <source>
        <dbReference type="ARBA" id="ARBA00004141"/>
    </source>
</evidence>
<organism evidence="7">
    <name type="scientific">Ascaris suum</name>
    <name type="common">Pig roundworm</name>
    <name type="synonym">Ascaris lumbricoides</name>
    <dbReference type="NCBI Taxonomy" id="6253"/>
    <lineage>
        <taxon>Eukaryota</taxon>
        <taxon>Metazoa</taxon>
        <taxon>Ecdysozoa</taxon>
        <taxon>Nematoda</taxon>
        <taxon>Chromadorea</taxon>
        <taxon>Rhabditida</taxon>
        <taxon>Spirurina</taxon>
        <taxon>Ascaridomorpha</taxon>
        <taxon>Ascaridoidea</taxon>
        <taxon>Ascarididae</taxon>
        <taxon>Ascaris</taxon>
    </lineage>
</organism>
<dbReference type="GO" id="GO:0005794">
    <property type="term" value="C:Golgi apparatus"/>
    <property type="evidence" value="ECO:0007669"/>
    <property type="project" value="TreeGrafter"/>
</dbReference>
<name>F1L157_ASCSU</name>
<dbReference type="GO" id="GO:0005384">
    <property type="term" value="F:manganese ion transmembrane transporter activity"/>
    <property type="evidence" value="ECO:0007669"/>
    <property type="project" value="TreeGrafter"/>
</dbReference>
<dbReference type="EMBL" id="JI171891">
    <property type="protein sequence ID" value="ADY45449.1"/>
    <property type="molecule type" value="mRNA"/>
</dbReference>
<dbReference type="Pfam" id="PF01169">
    <property type="entry name" value="GDT1"/>
    <property type="match status" value="2"/>
</dbReference>
<evidence type="ECO:0000256" key="6">
    <source>
        <dbReference type="RuleBase" id="RU365102"/>
    </source>
</evidence>